<keyword evidence="2" id="KW-1185">Reference proteome</keyword>
<comment type="caution">
    <text evidence="1">The sequence shown here is derived from an EMBL/GenBank/DDBJ whole genome shotgun (WGS) entry which is preliminary data.</text>
</comment>
<proteinExistence type="predicted"/>
<dbReference type="Proteomes" id="UP000276133">
    <property type="component" value="Unassembled WGS sequence"/>
</dbReference>
<dbReference type="AlphaFoldDB" id="A0A3M7S0R7"/>
<accession>A0A3M7S0R7</accession>
<sequence length="93" mass="10898">MNKIEEGYYSAINKLVRVAHSKNSTGFSYKIIPLRINENYFYLTIIIVYGDFQKANVWCILPDDIIGVTWMEKEKCFIKFNTTKSVIHKTGHF</sequence>
<name>A0A3M7S0R7_BRAPC</name>
<gene>
    <name evidence="1" type="ORF">BpHYR1_013250</name>
</gene>
<organism evidence="1 2">
    <name type="scientific">Brachionus plicatilis</name>
    <name type="common">Marine rotifer</name>
    <name type="synonym">Brachionus muelleri</name>
    <dbReference type="NCBI Taxonomy" id="10195"/>
    <lineage>
        <taxon>Eukaryota</taxon>
        <taxon>Metazoa</taxon>
        <taxon>Spiralia</taxon>
        <taxon>Gnathifera</taxon>
        <taxon>Rotifera</taxon>
        <taxon>Eurotatoria</taxon>
        <taxon>Monogononta</taxon>
        <taxon>Pseudotrocha</taxon>
        <taxon>Ploima</taxon>
        <taxon>Brachionidae</taxon>
        <taxon>Brachionus</taxon>
    </lineage>
</organism>
<evidence type="ECO:0000313" key="1">
    <source>
        <dbReference type="EMBL" id="RNA29413.1"/>
    </source>
</evidence>
<evidence type="ECO:0000313" key="2">
    <source>
        <dbReference type="Proteomes" id="UP000276133"/>
    </source>
</evidence>
<dbReference type="EMBL" id="REGN01002230">
    <property type="protein sequence ID" value="RNA29413.1"/>
    <property type="molecule type" value="Genomic_DNA"/>
</dbReference>
<reference evidence="1 2" key="1">
    <citation type="journal article" date="2018" name="Sci. Rep.">
        <title>Genomic signatures of local adaptation to the degree of environmental predictability in rotifers.</title>
        <authorList>
            <person name="Franch-Gras L."/>
            <person name="Hahn C."/>
            <person name="Garcia-Roger E.M."/>
            <person name="Carmona M.J."/>
            <person name="Serra M."/>
            <person name="Gomez A."/>
        </authorList>
    </citation>
    <scope>NUCLEOTIDE SEQUENCE [LARGE SCALE GENOMIC DNA]</scope>
    <source>
        <strain evidence="1">HYR1</strain>
    </source>
</reference>
<protein>
    <submittedName>
        <fullName evidence="1">Uncharacterized protein</fullName>
    </submittedName>
</protein>